<sequence length="98" mass="11378">MESFLTGALLIWCYLILVGLRKVIRHGMLAVNIEDLLYWCVAALIIFVSAFLENNGEVRWYSAAAILLGAWVQWGVLFFLRRICIKLLKKFRNRGRMT</sequence>
<feature type="transmembrane region" description="Helical" evidence="1">
    <location>
        <begin position="58"/>
        <end position="80"/>
    </location>
</feature>
<keyword evidence="3" id="KW-1185">Reference proteome</keyword>
<feature type="transmembrane region" description="Helical" evidence="1">
    <location>
        <begin position="6"/>
        <end position="24"/>
    </location>
</feature>
<dbReference type="InterPro" id="IPR019074">
    <property type="entry name" value="YabQ"/>
</dbReference>
<name>A0ABR7N9J4_9FIRM</name>
<protein>
    <submittedName>
        <fullName evidence="2">Spore cortex biosynthesis protein YabQ</fullName>
    </submittedName>
</protein>
<feature type="transmembrane region" description="Helical" evidence="1">
    <location>
        <begin position="36"/>
        <end position="52"/>
    </location>
</feature>
<evidence type="ECO:0000313" key="3">
    <source>
        <dbReference type="Proteomes" id="UP000657421"/>
    </source>
</evidence>
<dbReference type="NCBIfam" id="TIGR02893">
    <property type="entry name" value="spore_yabQ"/>
    <property type="match status" value="1"/>
</dbReference>
<dbReference type="EMBL" id="JACRSZ010000007">
    <property type="protein sequence ID" value="MBC8573066.1"/>
    <property type="molecule type" value="Genomic_DNA"/>
</dbReference>
<evidence type="ECO:0000256" key="1">
    <source>
        <dbReference type="SAM" id="Phobius"/>
    </source>
</evidence>
<keyword evidence="1" id="KW-0472">Membrane</keyword>
<evidence type="ECO:0000313" key="2">
    <source>
        <dbReference type="EMBL" id="MBC8573066.1"/>
    </source>
</evidence>
<reference evidence="2 3" key="1">
    <citation type="submission" date="2020-08" db="EMBL/GenBank/DDBJ databases">
        <title>Genome public.</title>
        <authorList>
            <person name="Liu C."/>
            <person name="Sun Q."/>
        </authorList>
    </citation>
    <scope>NUCLEOTIDE SEQUENCE [LARGE SCALE GENOMIC DNA]</scope>
    <source>
        <strain evidence="2 3">NSJ-46</strain>
    </source>
</reference>
<accession>A0ABR7N9J4</accession>
<proteinExistence type="predicted"/>
<organism evidence="2 3">
    <name type="scientific">Jingyaoa shaoxingensis</name>
    <dbReference type="NCBI Taxonomy" id="2763671"/>
    <lineage>
        <taxon>Bacteria</taxon>
        <taxon>Bacillati</taxon>
        <taxon>Bacillota</taxon>
        <taxon>Clostridia</taxon>
        <taxon>Lachnospirales</taxon>
        <taxon>Lachnospiraceae</taxon>
        <taxon>Jingyaoa</taxon>
    </lineage>
</organism>
<keyword evidence="1" id="KW-1133">Transmembrane helix</keyword>
<gene>
    <name evidence="2" type="ORF">H8716_08220</name>
</gene>
<comment type="caution">
    <text evidence="2">The sequence shown here is derived from an EMBL/GenBank/DDBJ whole genome shotgun (WGS) entry which is preliminary data.</text>
</comment>
<dbReference type="Pfam" id="PF09578">
    <property type="entry name" value="Spore_YabQ"/>
    <property type="match status" value="1"/>
</dbReference>
<dbReference type="Proteomes" id="UP000657421">
    <property type="component" value="Unassembled WGS sequence"/>
</dbReference>
<keyword evidence="1" id="KW-0812">Transmembrane</keyword>